<dbReference type="RefSeq" id="WP_350446442.1">
    <property type="nucleotide sequence ID" value="NZ_CP158373.1"/>
</dbReference>
<sequence length="318" mass="34668">MSGQAIDRGVAREAARWFIRLQASDASAELHQACDTWRAAAPEHERAWQLAEGFHARMQLIPSDIGRATLGKPASLDRRRAIKTLALLIASVPAVVLVQRSGTWQHWRADQRTASGEQREITLPDGTRLRLNTDSAVDIDYDTSQRRVRLVSGEIAIITAQDALGRPFRVETAQGAIVPIGTHFLVRQYDRHSDIAVLEGAVELTPIGSGTSVRLDAGQQASLGANGVATPSPLAPNAGDWLRGVLKAERMTLARFASELGRYRPGLLRCDPTVAQLQVSGAFQLTDTDLALQALTRVLPVKISYRTRYWITIAAADA</sequence>
<dbReference type="InterPro" id="IPR006860">
    <property type="entry name" value="FecR"/>
</dbReference>
<dbReference type="GO" id="GO:0016989">
    <property type="term" value="F:sigma factor antagonist activity"/>
    <property type="evidence" value="ECO:0007669"/>
    <property type="project" value="TreeGrafter"/>
</dbReference>
<reference evidence="3" key="1">
    <citation type="submission" date="2023-08" db="EMBL/GenBank/DDBJ databases">
        <title>Increased levels of nutrients transform a symbiont into a lethal pathobiont.</title>
        <authorList>
            <person name="Lachnit T."/>
            <person name="Ulrich L."/>
            <person name="Willmer F.M."/>
            <person name="Hasenbein T."/>
            <person name="Steiner L.X."/>
            <person name="Wolters M."/>
            <person name="Herbst E.M."/>
            <person name="Deines P."/>
        </authorList>
    </citation>
    <scope>NUCLEOTIDE SEQUENCE</scope>
    <source>
        <strain evidence="3">T3</strain>
    </source>
</reference>
<dbReference type="Pfam" id="PF16220">
    <property type="entry name" value="DUF4880"/>
    <property type="match status" value="1"/>
</dbReference>
<name>A0AAU7XWG0_9PSED</name>
<evidence type="ECO:0000313" key="3">
    <source>
        <dbReference type="EMBL" id="XBY62018.1"/>
    </source>
</evidence>
<dbReference type="Pfam" id="PF04773">
    <property type="entry name" value="FecR"/>
    <property type="match status" value="1"/>
</dbReference>
<proteinExistence type="predicted"/>
<dbReference type="PIRSF" id="PIRSF018266">
    <property type="entry name" value="FecR"/>
    <property type="match status" value="1"/>
</dbReference>
<protein>
    <submittedName>
        <fullName evidence="3">FecR family protein</fullName>
    </submittedName>
</protein>
<gene>
    <name evidence="3" type="ORF">ABS648_18865</name>
</gene>
<dbReference type="InterPro" id="IPR032623">
    <property type="entry name" value="FecR_N"/>
</dbReference>
<evidence type="ECO:0000259" key="2">
    <source>
        <dbReference type="Pfam" id="PF16220"/>
    </source>
</evidence>
<accession>A0AAU7XWG0</accession>
<dbReference type="Gene3D" id="2.60.120.1440">
    <property type="match status" value="1"/>
</dbReference>
<feature type="domain" description="FecR protein" evidence="1">
    <location>
        <begin position="112"/>
        <end position="203"/>
    </location>
</feature>
<feature type="domain" description="FecR N-terminal" evidence="2">
    <location>
        <begin position="12"/>
        <end position="52"/>
    </location>
</feature>
<organism evidence="3">
    <name type="scientific">Pseudomonas solani</name>
    <dbReference type="NCBI Taxonomy" id="2731552"/>
    <lineage>
        <taxon>Bacteria</taxon>
        <taxon>Pseudomonadati</taxon>
        <taxon>Pseudomonadota</taxon>
        <taxon>Gammaproteobacteria</taxon>
        <taxon>Pseudomonadales</taxon>
        <taxon>Pseudomonadaceae</taxon>
        <taxon>Pseudomonas</taxon>
    </lineage>
</organism>
<dbReference type="InterPro" id="IPR012373">
    <property type="entry name" value="Ferrdict_sens_TM"/>
</dbReference>
<dbReference type="PANTHER" id="PTHR30273:SF2">
    <property type="entry name" value="PROTEIN FECR"/>
    <property type="match status" value="1"/>
</dbReference>
<dbReference type="AlphaFoldDB" id="A0AAU7XWG0"/>
<evidence type="ECO:0000259" key="1">
    <source>
        <dbReference type="Pfam" id="PF04773"/>
    </source>
</evidence>
<dbReference type="PANTHER" id="PTHR30273">
    <property type="entry name" value="PERIPLASMIC SIGNAL SENSOR AND SIGMA FACTOR ACTIVATOR FECR-RELATED"/>
    <property type="match status" value="1"/>
</dbReference>
<dbReference type="EMBL" id="CP158373">
    <property type="protein sequence ID" value="XBY62018.1"/>
    <property type="molecule type" value="Genomic_DNA"/>
</dbReference>